<evidence type="ECO:0000313" key="7">
    <source>
        <dbReference type="Proteomes" id="UP000136399"/>
    </source>
</evidence>
<dbReference type="EMBL" id="HM049560">
    <property type="protein sequence ID" value="ADR77847.1"/>
    <property type="molecule type" value="Genomic_DNA"/>
</dbReference>
<feature type="coiled-coil region" evidence="4">
    <location>
        <begin position="135"/>
        <end position="166"/>
    </location>
</feature>
<dbReference type="Proteomes" id="UP000136399">
    <property type="component" value="Segment"/>
</dbReference>
<organism evidence="6 7">
    <name type="scientific">Murine adenovirus 2</name>
    <dbReference type="NCBI Taxonomy" id="931972"/>
    <lineage>
        <taxon>Viruses</taxon>
        <taxon>Varidnaviria</taxon>
        <taxon>Bamfordvirae</taxon>
        <taxon>Preplasmiviricota</taxon>
        <taxon>Polisuviricotina</taxon>
        <taxon>Pharingeaviricetes</taxon>
        <taxon>Rowavirales</taxon>
        <taxon>Adenoviridae</taxon>
        <taxon>Mastadenovirus</taxon>
        <taxon>Mastadenovirus muris</taxon>
        <taxon>Murine mastadenovirus B</taxon>
    </lineage>
</organism>
<evidence type="ECO:0000256" key="5">
    <source>
        <dbReference type="SAM" id="MobiDB-lite"/>
    </source>
</evidence>
<keyword evidence="3" id="KW-0231">Viral genome packaging</keyword>
<keyword evidence="2" id="KW-1188">Viral release from host cell</keyword>
<dbReference type="GO" id="GO:0019073">
    <property type="term" value="P:viral DNA genome packaging"/>
    <property type="evidence" value="ECO:0007669"/>
    <property type="project" value="InterPro"/>
</dbReference>
<evidence type="ECO:0000256" key="3">
    <source>
        <dbReference type="ARBA" id="ARBA00023219"/>
    </source>
</evidence>
<accession>E7CH46</accession>
<keyword evidence="4" id="KW-0175">Coiled coil</keyword>
<name>E7CH46_9ADEN</name>
<evidence type="ECO:0000256" key="4">
    <source>
        <dbReference type="SAM" id="Coils"/>
    </source>
</evidence>
<feature type="compositionally biased region" description="Acidic residues" evidence="5">
    <location>
        <begin position="42"/>
        <end position="59"/>
    </location>
</feature>
<reference evidence="6 7" key="1">
    <citation type="journal article" date="2011" name="Virus Res.">
        <title>Genomic and phylogenetic analyses of murine adenovirus 2.</title>
        <authorList>
            <person name="Hemmi S."/>
            <person name="Vidovszky M.Z."/>
            <person name="Ruminska J."/>
            <person name="Ramelli S."/>
            <person name="Decurtins W."/>
            <person name="Greber U.F."/>
            <person name="Harrach B."/>
        </authorList>
    </citation>
    <scope>NUCLEOTIDE SEQUENCE [LARGE SCALE GENOMIC DNA]</scope>
    <source>
        <strain evidence="6">K87</strain>
    </source>
</reference>
<dbReference type="RefSeq" id="YP_004123751.1">
    <property type="nucleotide sequence ID" value="NC_014899.1"/>
</dbReference>
<evidence type="ECO:0000313" key="6">
    <source>
        <dbReference type="EMBL" id="ADR77847.1"/>
    </source>
</evidence>
<sequence length="172" mass="19169">MPTKRPSGPARRGGHRAAVATYSPPESEAEEVDPSDLSSSPSEDEDDLEGQTLSDDSEVSEASWTDPEEEEDQETPSARATSAAEPGQLSELREHIFPTIYAAFQQCRGGHGGLCSDTVKVRNRTLRSLTRSCLYHRKIEQLERTRKDAEELLQRLCARRQAYRLDPDVTPL</sequence>
<dbReference type="InterPro" id="IPR021304">
    <property type="entry name" value="Adeno_L4-33K/L4-22K"/>
</dbReference>
<feature type="region of interest" description="Disordered" evidence="5">
    <location>
        <begin position="1"/>
        <end position="90"/>
    </location>
</feature>
<evidence type="ECO:0000256" key="2">
    <source>
        <dbReference type="ARBA" id="ARBA00022612"/>
    </source>
</evidence>
<dbReference type="Pfam" id="PF11081">
    <property type="entry name" value="Adeno_L433K_22K"/>
    <property type="match status" value="1"/>
</dbReference>
<protein>
    <submittedName>
        <fullName evidence="6">33K</fullName>
    </submittedName>
</protein>
<keyword evidence="7" id="KW-1185">Reference proteome</keyword>
<dbReference type="KEGG" id="vg:10100734"/>
<dbReference type="OrthoDB" id="15863at10239"/>
<proteinExistence type="inferred from homology"/>
<comment type="similarity">
    <text evidence="1">Belongs to the adenoviridae splicing factor family.</text>
</comment>
<dbReference type="GeneID" id="10100734"/>
<evidence type="ECO:0000256" key="1">
    <source>
        <dbReference type="ARBA" id="ARBA00008192"/>
    </source>
</evidence>